<gene>
    <name evidence="1" type="ORF">L2E82_15659</name>
</gene>
<accession>A0ACB9F3Y9</accession>
<comment type="caution">
    <text evidence="1">The sequence shown here is derived from an EMBL/GenBank/DDBJ whole genome shotgun (WGS) entry which is preliminary data.</text>
</comment>
<reference evidence="1 2" key="2">
    <citation type="journal article" date="2022" name="Mol. Ecol. Resour.">
        <title>The genomes of chicory, endive, great burdock and yacon provide insights into Asteraceae paleo-polyploidization history and plant inulin production.</title>
        <authorList>
            <person name="Fan W."/>
            <person name="Wang S."/>
            <person name="Wang H."/>
            <person name="Wang A."/>
            <person name="Jiang F."/>
            <person name="Liu H."/>
            <person name="Zhao H."/>
            <person name="Xu D."/>
            <person name="Zhang Y."/>
        </authorList>
    </citation>
    <scope>NUCLEOTIDE SEQUENCE [LARGE SCALE GENOMIC DNA]</scope>
    <source>
        <strain evidence="2">cv. Punajuju</strain>
        <tissue evidence="1">Leaves</tissue>
    </source>
</reference>
<protein>
    <submittedName>
        <fullName evidence="1">Uncharacterized protein</fullName>
    </submittedName>
</protein>
<dbReference type="Proteomes" id="UP001055811">
    <property type="component" value="Linkage Group LG03"/>
</dbReference>
<keyword evidence="2" id="KW-1185">Reference proteome</keyword>
<evidence type="ECO:0000313" key="1">
    <source>
        <dbReference type="EMBL" id="KAI3765620.1"/>
    </source>
</evidence>
<organism evidence="1 2">
    <name type="scientific">Cichorium intybus</name>
    <name type="common">Chicory</name>
    <dbReference type="NCBI Taxonomy" id="13427"/>
    <lineage>
        <taxon>Eukaryota</taxon>
        <taxon>Viridiplantae</taxon>
        <taxon>Streptophyta</taxon>
        <taxon>Embryophyta</taxon>
        <taxon>Tracheophyta</taxon>
        <taxon>Spermatophyta</taxon>
        <taxon>Magnoliopsida</taxon>
        <taxon>eudicotyledons</taxon>
        <taxon>Gunneridae</taxon>
        <taxon>Pentapetalae</taxon>
        <taxon>asterids</taxon>
        <taxon>campanulids</taxon>
        <taxon>Asterales</taxon>
        <taxon>Asteraceae</taxon>
        <taxon>Cichorioideae</taxon>
        <taxon>Cichorieae</taxon>
        <taxon>Cichoriinae</taxon>
        <taxon>Cichorium</taxon>
    </lineage>
</organism>
<dbReference type="EMBL" id="CM042011">
    <property type="protein sequence ID" value="KAI3765620.1"/>
    <property type="molecule type" value="Genomic_DNA"/>
</dbReference>
<reference evidence="2" key="1">
    <citation type="journal article" date="2022" name="Mol. Ecol. Resour.">
        <title>The genomes of chicory, endive, great burdock and yacon provide insights into Asteraceae palaeo-polyploidization history and plant inulin production.</title>
        <authorList>
            <person name="Fan W."/>
            <person name="Wang S."/>
            <person name="Wang H."/>
            <person name="Wang A."/>
            <person name="Jiang F."/>
            <person name="Liu H."/>
            <person name="Zhao H."/>
            <person name="Xu D."/>
            <person name="Zhang Y."/>
        </authorList>
    </citation>
    <scope>NUCLEOTIDE SEQUENCE [LARGE SCALE GENOMIC DNA]</scope>
    <source>
        <strain evidence="2">cv. Punajuju</strain>
    </source>
</reference>
<evidence type="ECO:0000313" key="2">
    <source>
        <dbReference type="Proteomes" id="UP001055811"/>
    </source>
</evidence>
<name>A0ACB9F3Y9_CICIN</name>
<proteinExistence type="predicted"/>
<sequence length="135" mass="15945">MNYLSTFIGYSLKLKFDYKTSKREQQHSLHHRRTKKNRKPPKKETRKEDDRESSTPLKLCESNRQRIQVFLFSTASSSFLENGRPPPSRLPPLNLHLQNFSLQHAVSSPMKATSLPFFTCHIQNLFFHFFLHTHC</sequence>